<protein>
    <recommendedName>
        <fullName evidence="4">T9SS type B sorting domain-containing protein</fullName>
    </recommendedName>
</protein>
<organism evidence="2 3">
    <name type="scientific">Flavobacterium suaedae</name>
    <dbReference type="NCBI Taxonomy" id="1767027"/>
    <lineage>
        <taxon>Bacteria</taxon>
        <taxon>Pseudomonadati</taxon>
        <taxon>Bacteroidota</taxon>
        <taxon>Flavobacteriia</taxon>
        <taxon>Flavobacteriales</taxon>
        <taxon>Flavobacteriaceae</taxon>
        <taxon>Flavobacterium</taxon>
    </lineage>
</organism>
<dbReference type="InterPro" id="IPR026341">
    <property type="entry name" value="T9SS_type_B"/>
</dbReference>
<feature type="signal peptide" evidence="1">
    <location>
        <begin position="1"/>
        <end position="22"/>
    </location>
</feature>
<keyword evidence="3" id="KW-1185">Reference proteome</keyword>
<evidence type="ECO:0000256" key="1">
    <source>
        <dbReference type="SAM" id="SignalP"/>
    </source>
</evidence>
<proteinExistence type="predicted"/>
<accession>A0ABQ1K7L1</accession>
<dbReference type="EMBL" id="BMJE01000011">
    <property type="protein sequence ID" value="GGB86971.1"/>
    <property type="molecule type" value="Genomic_DNA"/>
</dbReference>
<comment type="caution">
    <text evidence="2">The sequence shown here is derived from an EMBL/GenBank/DDBJ whole genome shotgun (WGS) entry which is preliminary data.</text>
</comment>
<keyword evidence="1" id="KW-0732">Signal</keyword>
<dbReference type="Proteomes" id="UP000615760">
    <property type="component" value="Unassembled WGS sequence"/>
</dbReference>
<gene>
    <name evidence="2" type="ORF">GCM10007424_28790</name>
</gene>
<dbReference type="Pfam" id="PF13585">
    <property type="entry name" value="CHU_C"/>
    <property type="match status" value="1"/>
</dbReference>
<dbReference type="NCBIfam" id="TIGR04131">
    <property type="entry name" value="Bac_Flav_CTERM"/>
    <property type="match status" value="1"/>
</dbReference>
<evidence type="ECO:0008006" key="4">
    <source>
        <dbReference type="Google" id="ProtNLM"/>
    </source>
</evidence>
<name>A0ABQ1K7L1_9FLAO</name>
<evidence type="ECO:0000313" key="2">
    <source>
        <dbReference type="EMBL" id="GGB86971.1"/>
    </source>
</evidence>
<reference evidence="3" key="1">
    <citation type="journal article" date="2019" name="Int. J. Syst. Evol. Microbiol.">
        <title>The Global Catalogue of Microorganisms (GCM) 10K type strain sequencing project: providing services to taxonomists for standard genome sequencing and annotation.</title>
        <authorList>
            <consortium name="The Broad Institute Genomics Platform"/>
            <consortium name="The Broad Institute Genome Sequencing Center for Infectious Disease"/>
            <person name="Wu L."/>
            <person name="Ma J."/>
        </authorList>
    </citation>
    <scope>NUCLEOTIDE SEQUENCE [LARGE SCALE GENOMIC DNA]</scope>
    <source>
        <strain evidence="3">CGMCC 1.15461</strain>
    </source>
</reference>
<sequence>MYMQVFRFLTIAFLFFSLTVKAQLNDFNLEVTKTDETCLSNGSLTFEISNETEGSDFIFKVYLLPNVTNPVSILTDNYLGGLSAGNYRVEAIQALGEFSNSAEFDITINENIVPFEISISSDVETCSVGGEIIVDVVSGIASAFEIISGPEIRPLQSSNVFSGLQTGTYNIRAFNECGVAKVKTHSITVLTFDIEISDPIYPDEVSIVCDSIRVNNIITATSGSIRYPLAIQHSVNTMDIGGDTLVINQIFENGPEDELEVSAVLPRYITESYTYELKVTDYCNSVYEKDDNVVDPDIEIEVLEIEAPCAEKFFSLSLKRYVGPYTVEFLNYPAEFNPEDYNTTPYGPFEADSIQYGNVDNSVPFGEYVIKVTDACGREKIESATIEFEKPTPLVYGRNNGCFSEYGRIRAEVPESMVVNATIIDAPSTYTLSIPQNVTANISSSGILLLYDIPIGDYTIEFTDDCGFNYVVNVEVPPFVEQEFAFSVLPACNEGLGSVNIRSGNGILTEVLVISAPEEYNQSLPTDVSYNIVDSKFYMTDLPEGSYIFRATNICGITDDISIELDGYLFPEDSFQFTPNCGSFSVKVTDTSNGTEGAKYWLQKFDNLTGNWVHPSTNTTYIDGEIPNENTGIRLRNNTVKNNLYYTGTFRILKQFQTFSNGSAENTICISELGQMEYYEGLSINTAYTLACIGNPNDVYVEVSGHPISYKIIKKDGVDFTLDNGTSNIFRNLEPAEYVISVEDGCGNIVTQWLNFQELPSIAAVTQPQDMIICSESGSVTEGYMFDLTSQNDKILGPLHPSMYTITYHLTQEDAEEGVNELPDNYENIANGQTIYVRLIHNEIEICHSVTSFRLFIGEYQEPVIATTGTICNDGQLMLSASPGYVSYLWSTGETTRTIFVNEPGLYTVIVEKAYGTAVCDGYNEIEIKESETPEILHIDVKDWTENNNSITVDVKGEGEYEYSIDGFNYQDSNTFNNLPIGVYQVYVKDKYGCGEDVKEVVIMYYPKYFTPNGDGVHDKWYIKHAILEPDFNVEIYDRYGKMVSTFGHTSDGWDGTFEGAQLPSTDYWFVVTRQDGRVLRGHFAMLR</sequence>
<feature type="chain" id="PRO_5045314548" description="T9SS type B sorting domain-containing protein" evidence="1">
    <location>
        <begin position="23"/>
        <end position="1088"/>
    </location>
</feature>
<evidence type="ECO:0000313" key="3">
    <source>
        <dbReference type="Proteomes" id="UP000615760"/>
    </source>
</evidence>